<keyword evidence="2" id="KW-1133">Transmembrane helix</keyword>
<evidence type="ECO:0000256" key="2">
    <source>
        <dbReference type="SAM" id="Phobius"/>
    </source>
</evidence>
<keyword evidence="3" id="KW-0732">Signal</keyword>
<dbReference type="Proteomes" id="UP000317421">
    <property type="component" value="Unassembled WGS sequence"/>
</dbReference>
<dbReference type="PROSITE" id="PS50234">
    <property type="entry name" value="VWFA"/>
    <property type="match status" value="1"/>
</dbReference>
<dbReference type="InterPro" id="IPR002035">
    <property type="entry name" value="VWF_A"/>
</dbReference>
<keyword evidence="2" id="KW-0472">Membrane</keyword>
<dbReference type="OrthoDB" id="272079at2"/>
<evidence type="ECO:0000256" key="3">
    <source>
        <dbReference type="SAM" id="SignalP"/>
    </source>
</evidence>
<feature type="region of interest" description="Disordered" evidence="1">
    <location>
        <begin position="243"/>
        <end position="278"/>
    </location>
</feature>
<evidence type="ECO:0000259" key="4">
    <source>
        <dbReference type="PROSITE" id="PS50234"/>
    </source>
</evidence>
<keyword evidence="6" id="KW-1185">Reference proteome</keyword>
<comment type="caution">
    <text evidence="5">The sequence shown here is derived from an EMBL/GenBank/DDBJ whole genome shotgun (WGS) entry which is preliminary data.</text>
</comment>
<dbReference type="RefSeq" id="WP_146446366.1">
    <property type="nucleotide sequence ID" value="NZ_SJPR01000006.1"/>
</dbReference>
<dbReference type="AlphaFoldDB" id="A0A5C6A6B4"/>
<dbReference type="PROSITE" id="PS51257">
    <property type="entry name" value="PROKAR_LIPOPROTEIN"/>
    <property type="match status" value="1"/>
</dbReference>
<dbReference type="Pfam" id="PF13519">
    <property type="entry name" value="VWA_2"/>
    <property type="match status" value="1"/>
</dbReference>
<gene>
    <name evidence="5" type="ORF">Pla108_36690</name>
</gene>
<evidence type="ECO:0000256" key="1">
    <source>
        <dbReference type="SAM" id="MobiDB-lite"/>
    </source>
</evidence>
<reference evidence="5 6" key="1">
    <citation type="submission" date="2019-02" db="EMBL/GenBank/DDBJ databases">
        <title>Deep-cultivation of Planctomycetes and their phenomic and genomic characterization uncovers novel biology.</title>
        <authorList>
            <person name="Wiegand S."/>
            <person name="Jogler M."/>
            <person name="Boedeker C."/>
            <person name="Pinto D."/>
            <person name="Vollmers J."/>
            <person name="Rivas-Marin E."/>
            <person name="Kohn T."/>
            <person name="Peeters S.H."/>
            <person name="Heuer A."/>
            <person name="Rast P."/>
            <person name="Oberbeckmann S."/>
            <person name="Bunk B."/>
            <person name="Jeske O."/>
            <person name="Meyerdierks A."/>
            <person name="Storesund J.E."/>
            <person name="Kallscheuer N."/>
            <person name="Luecker S."/>
            <person name="Lage O.M."/>
            <person name="Pohl T."/>
            <person name="Merkel B.J."/>
            <person name="Hornburger P."/>
            <person name="Mueller R.-W."/>
            <person name="Bruemmer F."/>
            <person name="Labrenz M."/>
            <person name="Spormann A.M."/>
            <person name="Op Den Camp H."/>
            <person name="Overmann J."/>
            <person name="Amann R."/>
            <person name="Jetten M.S.M."/>
            <person name="Mascher T."/>
            <person name="Medema M.H."/>
            <person name="Devos D.P."/>
            <person name="Kaster A.-K."/>
            <person name="Ovreas L."/>
            <person name="Rohde M."/>
            <person name="Galperin M.Y."/>
            <person name="Jogler C."/>
        </authorList>
    </citation>
    <scope>NUCLEOTIDE SEQUENCE [LARGE SCALE GENOMIC DNA]</scope>
    <source>
        <strain evidence="5 6">Pla108</strain>
    </source>
</reference>
<protein>
    <submittedName>
        <fullName evidence="5">von Willebrand factor type A domain protein</fullName>
    </submittedName>
</protein>
<dbReference type="InterPro" id="IPR036465">
    <property type="entry name" value="vWFA_dom_sf"/>
</dbReference>
<dbReference type="EMBL" id="SJPR01000006">
    <property type="protein sequence ID" value="TWT94818.1"/>
    <property type="molecule type" value="Genomic_DNA"/>
</dbReference>
<feature type="transmembrane region" description="Helical" evidence="2">
    <location>
        <begin position="281"/>
        <end position="300"/>
    </location>
</feature>
<proteinExistence type="predicted"/>
<evidence type="ECO:0000313" key="6">
    <source>
        <dbReference type="Proteomes" id="UP000317421"/>
    </source>
</evidence>
<evidence type="ECO:0000313" key="5">
    <source>
        <dbReference type="EMBL" id="TWT94818.1"/>
    </source>
</evidence>
<keyword evidence="2" id="KW-0812">Transmembrane</keyword>
<dbReference type="SUPFAM" id="SSF53300">
    <property type="entry name" value="vWA-like"/>
    <property type="match status" value="1"/>
</dbReference>
<name>A0A5C6A6B4_9BACT</name>
<sequence length="308" mass="32047" precursor="true">MCRRLAASLLTIATLASCASAGPGLYVVVILDNSGSMAERMPGGGTRMEAAKRSLQTVLDRTPDDAQVGVLLLNPPRIGDDWLFELGPVDQQATRQAIGQINAGGPTPLGGAMITASDALLAAREKNRYGVYKLLVVSDGEATDGNLVDRYLPEVQARGLLVDVIGVAMAQQHSLATRASTYRNANDPASLEQAISAVVLGESTTDQNDAGDESDFDILEAIPSEVAAASLTALVSQPNTPLAGTGVRAPAGVPQSPRAAPPVPFPGGQANQPQPEEEGGGFSGVFIFLVIAFFIITRLMSSAGKRRQ</sequence>
<feature type="chain" id="PRO_5022935984" evidence="3">
    <location>
        <begin position="22"/>
        <end position="308"/>
    </location>
</feature>
<feature type="domain" description="VWFA" evidence="4">
    <location>
        <begin position="26"/>
        <end position="226"/>
    </location>
</feature>
<dbReference type="SMART" id="SM00327">
    <property type="entry name" value="VWA"/>
    <property type="match status" value="1"/>
</dbReference>
<dbReference type="Gene3D" id="3.40.50.410">
    <property type="entry name" value="von Willebrand factor, type A domain"/>
    <property type="match status" value="1"/>
</dbReference>
<feature type="signal peptide" evidence="3">
    <location>
        <begin position="1"/>
        <end position="21"/>
    </location>
</feature>
<organism evidence="5 6">
    <name type="scientific">Botrimarina colliarenosi</name>
    <dbReference type="NCBI Taxonomy" id="2528001"/>
    <lineage>
        <taxon>Bacteria</taxon>
        <taxon>Pseudomonadati</taxon>
        <taxon>Planctomycetota</taxon>
        <taxon>Planctomycetia</taxon>
        <taxon>Pirellulales</taxon>
        <taxon>Lacipirellulaceae</taxon>
        <taxon>Botrimarina</taxon>
    </lineage>
</organism>
<accession>A0A5C6A6B4</accession>